<comment type="caution">
    <text evidence="4">The sequence shown here is derived from an EMBL/GenBank/DDBJ whole genome shotgun (WGS) entry which is preliminary data.</text>
</comment>
<dbReference type="Pfam" id="PF16483">
    <property type="entry name" value="Glyco_hydro_64"/>
    <property type="match status" value="1"/>
</dbReference>
<dbReference type="AlphaFoldDB" id="A0A8J3KF43"/>
<evidence type="ECO:0000313" key="5">
    <source>
        <dbReference type="Proteomes" id="UP000659904"/>
    </source>
</evidence>
<proteinExistence type="predicted"/>
<dbReference type="PANTHER" id="PTHR38165:SF1">
    <property type="entry name" value="GLUCANASE B"/>
    <property type="match status" value="1"/>
</dbReference>
<evidence type="ECO:0000256" key="1">
    <source>
        <dbReference type="SAM" id="SignalP"/>
    </source>
</evidence>
<dbReference type="InterPro" id="IPR032477">
    <property type="entry name" value="Glyco_hydro_64"/>
</dbReference>
<dbReference type="Pfam" id="PF22184">
    <property type="entry name" value="CBM_56"/>
    <property type="match status" value="2"/>
</dbReference>
<dbReference type="InterPro" id="IPR042517">
    <property type="entry name" value="Glyco_hydro_64_N_2"/>
</dbReference>
<dbReference type="InterPro" id="IPR037176">
    <property type="entry name" value="Osmotin/thaumatin-like_sf"/>
</dbReference>
<dbReference type="GO" id="GO:0030246">
    <property type="term" value="F:carbohydrate binding"/>
    <property type="evidence" value="ECO:0007669"/>
    <property type="project" value="UniProtKB-UniRule"/>
</dbReference>
<dbReference type="Proteomes" id="UP000659904">
    <property type="component" value="Unassembled WGS sequence"/>
</dbReference>
<protein>
    <recommendedName>
        <fullName evidence="6">Beta-1,3-glucanase</fullName>
    </recommendedName>
</protein>
<dbReference type="InterPro" id="IPR047569">
    <property type="entry name" value="CBM56"/>
</dbReference>
<evidence type="ECO:0000259" key="2">
    <source>
        <dbReference type="PROSITE" id="PS52005"/>
    </source>
</evidence>
<dbReference type="Pfam" id="PF13290">
    <property type="entry name" value="CHB_HEX_C_1"/>
    <property type="match status" value="1"/>
</dbReference>
<dbReference type="Gene3D" id="2.60.110.10">
    <property type="entry name" value="Thaumatin"/>
    <property type="match status" value="1"/>
</dbReference>
<dbReference type="Gene3D" id="3.30.920.50">
    <property type="entry name" value="Beta-1,3-glucanase, C-terminal domain"/>
    <property type="match status" value="1"/>
</dbReference>
<dbReference type="PROSITE" id="PS52005">
    <property type="entry name" value="CBM56"/>
    <property type="match status" value="2"/>
</dbReference>
<feature type="domain" description="CBM56" evidence="2">
    <location>
        <begin position="126"/>
        <end position="214"/>
    </location>
</feature>
<keyword evidence="1" id="KW-0732">Signal</keyword>
<dbReference type="RefSeq" id="WP_120320904.1">
    <property type="nucleotide sequence ID" value="NZ_BONH01000002.1"/>
</dbReference>
<feature type="domain" description="CBM56" evidence="2">
    <location>
        <begin position="34"/>
        <end position="122"/>
    </location>
</feature>
<accession>A0A8J3KF43</accession>
<keyword evidence="5" id="KW-1185">Reference proteome</keyword>
<dbReference type="PANTHER" id="PTHR38165">
    <property type="match status" value="1"/>
</dbReference>
<dbReference type="EMBL" id="BONH01000002">
    <property type="protein sequence ID" value="GIF96015.1"/>
    <property type="molecule type" value="Genomic_DNA"/>
</dbReference>
<gene>
    <name evidence="4" type="ORF">Cci01nite_11090</name>
</gene>
<feature type="signal peptide" evidence="1">
    <location>
        <begin position="1"/>
        <end position="35"/>
    </location>
</feature>
<dbReference type="PROSITE" id="PS52006">
    <property type="entry name" value="GH64"/>
    <property type="match status" value="1"/>
</dbReference>
<reference evidence="4 5" key="1">
    <citation type="submission" date="2021-01" db="EMBL/GenBank/DDBJ databases">
        <title>Whole genome shotgun sequence of Catellatospora citrea NBRC 14495.</title>
        <authorList>
            <person name="Komaki H."/>
            <person name="Tamura T."/>
        </authorList>
    </citation>
    <scope>NUCLEOTIDE SEQUENCE [LARGE SCALE GENOMIC DNA]</scope>
    <source>
        <strain evidence="4 5">NBRC 14495</strain>
    </source>
</reference>
<evidence type="ECO:0000313" key="4">
    <source>
        <dbReference type="EMBL" id="GIF96015.1"/>
    </source>
</evidence>
<organism evidence="4 5">
    <name type="scientific">Catellatospora citrea</name>
    <dbReference type="NCBI Taxonomy" id="53366"/>
    <lineage>
        <taxon>Bacteria</taxon>
        <taxon>Bacillati</taxon>
        <taxon>Actinomycetota</taxon>
        <taxon>Actinomycetes</taxon>
        <taxon>Micromonosporales</taxon>
        <taxon>Micromonosporaceae</taxon>
        <taxon>Catellatospora</taxon>
    </lineage>
</organism>
<sequence length="676" mass="71938">MQSTTRPSVRSRLLGVAALVAAMLSVTAPATPAHAAPDYTQGVTSVSPSQARIWFTPATPAALVDVHYLLPGQGQQNFRMTKNGATWEQAIGGLSTGTVVEYWFTYEKAGPLFDTPHFTYTHGGGTGGADYSQGVTSLNAGQARIWFTPTIPATLVDVHYLRTGQGQQDFRMTKAGSTWEQIVGGLTTGTVIEYWFTYEKAGPLLNTPHFTYTHGGGGETVVATPVFSPPGGTYAGAQTVAISTATVGASIRYTTDGSTPTASSSLYAGPVSVPASRTLKAIGLKSGLGTSAVATAVYTIGSGGGSGTFPVNFVNNTRGVWTDSQLYLTFLGQVTPGQWSYLRADGTVRPINHMEESAPGHLTKNGRDYANMSFTVAQGRSVTFPNHIEGGRIYISLGSPMYIPISADDRGWGGPDLLNPADPNADVYFDWYELAFAHGQFGFGGNTTQVDQFGFPMTARLQQASTGYDQTVGITQTRAQVYAGYQASVGAAFTGLAGPYRILAPRTAPAFKPGGARADHLQGVIDQVWNRYTNTDWTQDDHGQIYRGRVVNGVLTGTKNDGTTFSVPKPNTAQVFECSGALAVPPPANDTTRAVGRDFCAAFNRGVAANADTADWLDASKYYLSSPRNDYAAYFHSIGIDKRSYAFAYDDVNDQSSVKIIGNTNPPSLLTISIGW</sequence>
<dbReference type="InterPro" id="IPR037398">
    <property type="entry name" value="Glyco_hydro_64_fam"/>
</dbReference>
<feature type="domain" description="GH64" evidence="3">
    <location>
        <begin position="306"/>
        <end position="676"/>
    </location>
</feature>
<dbReference type="CDD" id="cd09214">
    <property type="entry name" value="GH64-like"/>
    <property type="match status" value="1"/>
</dbReference>
<feature type="chain" id="PRO_5035295623" description="Beta-1,3-glucanase" evidence="1">
    <location>
        <begin position="36"/>
        <end position="676"/>
    </location>
</feature>
<dbReference type="InterPro" id="IPR059177">
    <property type="entry name" value="GH29D-like_dom"/>
</dbReference>
<evidence type="ECO:0000259" key="3">
    <source>
        <dbReference type="PROSITE" id="PS52006"/>
    </source>
</evidence>
<evidence type="ECO:0008006" key="6">
    <source>
        <dbReference type="Google" id="ProtNLM"/>
    </source>
</evidence>
<name>A0A8J3KF43_9ACTN</name>